<comment type="caution">
    <text evidence="3">The sequence shown here is derived from an EMBL/GenBank/DDBJ whole genome shotgun (WGS) entry which is preliminary data.</text>
</comment>
<dbReference type="EMBL" id="JAFFRZ010000001">
    <property type="protein sequence ID" value="MDH4622969.1"/>
    <property type="molecule type" value="Genomic_DNA"/>
</dbReference>
<dbReference type="Pfam" id="PF22275">
    <property type="entry name" value="DUF6957"/>
    <property type="match status" value="1"/>
</dbReference>
<evidence type="ECO:0000259" key="2">
    <source>
        <dbReference type="Pfam" id="PF22275"/>
    </source>
</evidence>
<dbReference type="InterPro" id="IPR054232">
    <property type="entry name" value="DUF6957"/>
</dbReference>
<accession>A0AA43IV51</accession>
<sequence length="219" mass="23851">MEGATYADAERLKILGSTTSKPHCALFSWIVLDLENGDATNLVTSDQTSDFHGQHADDQHRDPPPTLRLPMVLFGYHVALHSAGDYGKGSVIRTGPAVEYDGRGIFETEDTIFVLLGKGYRRPASVELINSLPLGLVPEDHPVLKRDRPSGGIASARDCTDVVYCDLQMSTEQGVELSSLVAELRSSGRYPGLESVFVDIEREVGHSKAVLDRTSAGRR</sequence>
<evidence type="ECO:0000313" key="3">
    <source>
        <dbReference type="EMBL" id="MDH4622969.1"/>
    </source>
</evidence>
<organism evidence="3 4">
    <name type="scientific">Pseudomonas syringae pv. papulans</name>
    <dbReference type="NCBI Taxonomy" id="83963"/>
    <lineage>
        <taxon>Bacteria</taxon>
        <taxon>Pseudomonadati</taxon>
        <taxon>Pseudomonadota</taxon>
        <taxon>Gammaproteobacteria</taxon>
        <taxon>Pseudomonadales</taxon>
        <taxon>Pseudomonadaceae</taxon>
        <taxon>Pseudomonas</taxon>
        <taxon>Pseudomonas syringae</taxon>
    </lineage>
</organism>
<reference evidence="3" key="1">
    <citation type="submission" date="2021-02" db="EMBL/GenBank/DDBJ databases">
        <title>Genome analysis of blister spot of apple pathogen from New York area.</title>
        <authorList>
            <person name="Kandel P."/>
            <person name="Hockett K.L."/>
            <person name="Santander R."/>
            <person name="Acimovic S."/>
        </authorList>
    </citation>
    <scope>NUCLEOTIDE SEQUENCE</scope>
    <source>
        <strain evidence="3">PSP1</strain>
    </source>
</reference>
<feature type="domain" description="DUF6957" evidence="2">
    <location>
        <begin position="3"/>
        <end position="130"/>
    </location>
</feature>
<feature type="region of interest" description="Disordered" evidence="1">
    <location>
        <begin position="45"/>
        <end position="64"/>
    </location>
</feature>
<evidence type="ECO:0000313" key="4">
    <source>
        <dbReference type="Proteomes" id="UP001162155"/>
    </source>
</evidence>
<feature type="compositionally biased region" description="Basic and acidic residues" evidence="1">
    <location>
        <begin position="52"/>
        <end position="63"/>
    </location>
</feature>
<dbReference type="Proteomes" id="UP001162155">
    <property type="component" value="Unassembled WGS sequence"/>
</dbReference>
<name>A0AA43IV51_PSESX</name>
<dbReference type="AlphaFoldDB" id="A0AA43IV51"/>
<proteinExistence type="predicted"/>
<evidence type="ECO:0000256" key="1">
    <source>
        <dbReference type="SAM" id="MobiDB-lite"/>
    </source>
</evidence>
<gene>
    <name evidence="3" type="ORF">JW322_14620</name>
</gene>
<protein>
    <recommendedName>
        <fullName evidence="2">DUF6957 domain-containing protein</fullName>
    </recommendedName>
</protein>